<proteinExistence type="predicted"/>
<dbReference type="AlphaFoldDB" id="A0A2R6PJ65"/>
<dbReference type="STRING" id="98765.A0A2R6PJ65"/>
<dbReference type="InterPro" id="IPR001680">
    <property type="entry name" value="WD40_rpt"/>
</dbReference>
<comment type="caution">
    <text evidence="1">The sequence shown here is derived from an EMBL/GenBank/DDBJ whole genome shotgun (WGS) entry which is preliminary data.</text>
</comment>
<dbReference type="Gene3D" id="2.130.10.10">
    <property type="entry name" value="YVTN repeat-like/Quinoprotein amine dehydrogenase"/>
    <property type="match status" value="1"/>
</dbReference>
<dbReference type="EMBL" id="MLYV02000483">
    <property type="protein sequence ID" value="PSR92022.1"/>
    <property type="molecule type" value="Genomic_DNA"/>
</dbReference>
<dbReference type="InterPro" id="IPR015943">
    <property type="entry name" value="WD40/YVTN_repeat-like_dom_sf"/>
</dbReference>
<dbReference type="Pfam" id="PF00400">
    <property type="entry name" value="WD40"/>
    <property type="match status" value="1"/>
</dbReference>
<reference evidence="1 2" key="1">
    <citation type="submission" date="2018-02" db="EMBL/GenBank/DDBJ databases">
        <title>Genome sequence of the basidiomycete white-rot fungus Phlebia centrifuga.</title>
        <authorList>
            <person name="Granchi Z."/>
            <person name="Peng M."/>
            <person name="de Vries R.P."/>
            <person name="Hilden K."/>
            <person name="Makela M.R."/>
            <person name="Grigoriev I."/>
            <person name="Riley R."/>
        </authorList>
    </citation>
    <scope>NUCLEOTIDE SEQUENCE [LARGE SCALE GENOMIC DNA]</scope>
    <source>
        <strain evidence="1 2">FBCC195</strain>
    </source>
</reference>
<name>A0A2R6PJ65_9APHY</name>
<evidence type="ECO:0000313" key="1">
    <source>
        <dbReference type="EMBL" id="PSR92022.1"/>
    </source>
</evidence>
<evidence type="ECO:0000313" key="2">
    <source>
        <dbReference type="Proteomes" id="UP000186601"/>
    </source>
</evidence>
<accession>A0A2R6PJ65</accession>
<dbReference type="InterPro" id="IPR036322">
    <property type="entry name" value="WD40_repeat_dom_sf"/>
</dbReference>
<organism evidence="1 2">
    <name type="scientific">Hermanssonia centrifuga</name>
    <dbReference type="NCBI Taxonomy" id="98765"/>
    <lineage>
        <taxon>Eukaryota</taxon>
        <taxon>Fungi</taxon>
        <taxon>Dikarya</taxon>
        <taxon>Basidiomycota</taxon>
        <taxon>Agaricomycotina</taxon>
        <taxon>Agaricomycetes</taxon>
        <taxon>Polyporales</taxon>
        <taxon>Meruliaceae</taxon>
        <taxon>Hermanssonia</taxon>
    </lineage>
</organism>
<keyword evidence="2" id="KW-1185">Reference proteome</keyword>
<dbReference type="SUPFAM" id="SSF50978">
    <property type="entry name" value="WD40 repeat-like"/>
    <property type="match status" value="1"/>
</dbReference>
<dbReference type="OrthoDB" id="3238562at2759"/>
<dbReference type="Proteomes" id="UP000186601">
    <property type="component" value="Unassembled WGS sequence"/>
</dbReference>
<protein>
    <submittedName>
        <fullName evidence="1">Uncharacterized protein</fullName>
    </submittedName>
</protein>
<sequence length="220" mass="24939">MSLEYRQRWNNSRGSYFHGLRSVEFSPSGKYLAVGGAAGLVLLKTENGQLVTLIQHAKVSAIVAGWFHSETLVCAFRDGVIVNVSITKGQLNISGLVSHRSVEELSLDPTGKFLATCTGTDIVIWKRSAEERWAVFQRIEPSCHTFPGNPESSVEISSIHWQEGGARLLVSYKFHGVRYYYTTLESIFRIIITHPVSKGMGYFRIHRYQYIQYEEYIIVE</sequence>
<gene>
    <name evidence="1" type="ORF">PHLCEN_2v4783</name>
</gene>